<dbReference type="AlphaFoldDB" id="A0A4R6JAW8"/>
<comment type="subcellular location">
    <subcellularLocation>
        <location evidence="1">Membrane</location>
        <topology evidence="1">Multi-pass membrane protein</topology>
    </subcellularLocation>
</comment>
<evidence type="ECO:0000313" key="9">
    <source>
        <dbReference type="Proteomes" id="UP000294901"/>
    </source>
</evidence>
<keyword evidence="2 6" id="KW-0812">Transmembrane</keyword>
<dbReference type="Pfam" id="PF01061">
    <property type="entry name" value="ABC2_membrane"/>
    <property type="match status" value="1"/>
</dbReference>
<dbReference type="GO" id="GO:0046677">
    <property type="term" value="P:response to antibiotic"/>
    <property type="evidence" value="ECO:0007669"/>
    <property type="project" value="UniProtKB-KW"/>
</dbReference>
<organism evidence="8 9">
    <name type="scientific">Paractinoplanes brasiliensis</name>
    <dbReference type="NCBI Taxonomy" id="52695"/>
    <lineage>
        <taxon>Bacteria</taxon>
        <taxon>Bacillati</taxon>
        <taxon>Actinomycetota</taxon>
        <taxon>Actinomycetes</taxon>
        <taxon>Micromonosporales</taxon>
        <taxon>Micromonosporaceae</taxon>
        <taxon>Paractinoplanes</taxon>
    </lineage>
</organism>
<sequence>MSSVRALTWIELKLFLREPVTVVFTLALPPLVLFVLSEVFGDAPDPQGAVFRGVGGSTYYLPAYIGLVVASLGVIGLPVHLAAYRERGVLRRFQAARVPVRALLASQLAVLAAGVVAGAALLIGLAAVTSDIRWAASWLGVVAATALGVIMFAAIGVLLGAVMPTARAAQGIGLLLWFTMMMVCGAGPPPEVLTPALTWIGELLPLRPLVIAVQDPWLGFGFNWAQAGVLAAVGVASAVLAVPALRRRS</sequence>
<dbReference type="InterPro" id="IPR052902">
    <property type="entry name" value="ABC-2_transporter"/>
</dbReference>
<comment type="caution">
    <text evidence="8">The sequence shown here is derived from an EMBL/GenBank/DDBJ whole genome shotgun (WGS) entry which is preliminary data.</text>
</comment>
<protein>
    <submittedName>
        <fullName evidence="8">ABC-2 type transport system permease protein</fullName>
    </submittedName>
</protein>
<evidence type="ECO:0000256" key="5">
    <source>
        <dbReference type="ARBA" id="ARBA00023251"/>
    </source>
</evidence>
<dbReference type="PANTHER" id="PTHR43027">
    <property type="entry name" value="DOXORUBICIN RESISTANCE ABC TRANSPORTER PERMEASE PROTEIN DRRC-RELATED"/>
    <property type="match status" value="1"/>
</dbReference>
<feature type="transmembrane region" description="Helical" evidence="6">
    <location>
        <begin position="224"/>
        <end position="245"/>
    </location>
</feature>
<dbReference type="EMBL" id="SNWR01000002">
    <property type="protein sequence ID" value="TDO32873.1"/>
    <property type="molecule type" value="Genomic_DNA"/>
</dbReference>
<dbReference type="OrthoDB" id="3217868at2"/>
<keyword evidence="3 6" id="KW-1133">Transmembrane helix</keyword>
<dbReference type="InterPro" id="IPR013525">
    <property type="entry name" value="ABC2_TM"/>
</dbReference>
<keyword evidence="4 6" id="KW-0472">Membrane</keyword>
<dbReference type="PIRSF" id="PIRSF006648">
    <property type="entry name" value="DrrB"/>
    <property type="match status" value="1"/>
</dbReference>
<dbReference type="GO" id="GO:0043190">
    <property type="term" value="C:ATP-binding cassette (ABC) transporter complex"/>
    <property type="evidence" value="ECO:0007669"/>
    <property type="project" value="InterPro"/>
</dbReference>
<feature type="transmembrane region" description="Helical" evidence="6">
    <location>
        <begin position="171"/>
        <end position="189"/>
    </location>
</feature>
<evidence type="ECO:0000259" key="7">
    <source>
        <dbReference type="Pfam" id="PF01061"/>
    </source>
</evidence>
<evidence type="ECO:0000256" key="1">
    <source>
        <dbReference type="ARBA" id="ARBA00004141"/>
    </source>
</evidence>
<reference evidence="8 9" key="1">
    <citation type="submission" date="2019-03" db="EMBL/GenBank/DDBJ databases">
        <title>Sequencing the genomes of 1000 actinobacteria strains.</title>
        <authorList>
            <person name="Klenk H.-P."/>
        </authorList>
    </citation>
    <scope>NUCLEOTIDE SEQUENCE [LARGE SCALE GENOMIC DNA]</scope>
    <source>
        <strain evidence="8 9">DSM 43805</strain>
    </source>
</reference>
<accession>A0A4R6JAW8</accession>
<dbReference type="GO" id="GO:0140359">
    <property type="term" value="F:ABC-type transporter activity"/>
    <property type="evidence" value="ECO:0007669"/>
    <property type="project" value="InterPro"/>
</dbReference>
<proteinExistence type="predicted"/>
<feature type="transmembrane region" description="Helical" evidence="6">
    <location>
        <begin position="61"/>
        <end position="83"/>
    </location>
</feature>
<evidence type="ECO:0000256" key="3">
    <source>
        <dbReference type="ARBA" id="ARBA00022989"/>
    </source>
</evidence>
<dbReference type="Proteomes" id="UP000294901">
    <property type="component" value="Unassembled WGS sequence"/>
</dbReference>
<name>A0A4R6JAW8_9ACTN</name>
<feature type="domain" description="ABC-2 type transporter transmembrane" evidence="7">
    <location>
        <begin position="4"/>
        <end position="213"/>
    </location>
</feature>
<dbReference type="RefSeq" id="WP_133878786.1">
    <property type="nucleotide sequence ID" value="NZ_BOMD01000091.1"/>
</dbReference>
<feature type="transmembrane region" description="Helical" evidence="6">
    <location>
        <begin position="20"/>
        <end position="41"/>
    </location>
</feature>
<feature type="transmembrane region" description="Helical" evidence="6">
    <location>
        <begin position="134"/>
        <end position="159"/>
    </location>
</feature>
<gene>
    <name evidence="8" type="ORF">C8E87_8345</name>
</gene>
<evidence type="ECO:0000256" key="6">
    <source>
        <dbReference type="SAM" id="Phobius"/>
    </source>
</evidence>
<dbReference type="InterPro" id="IPR000412">
    <property type="entry name" value="ABC_2_transport"/>
</dbReference>
<evidence type="ECO:0000256" key="4">
    <source>
        <dbReference type="ARBA" id="ARBA00023136"/>
    </source>
</evidence>
<evidence type="ECO:0000256" key="2">
    <source>
        <dbReference type="ARBA" id="ARBA00022692"/>
    </source>
</evidence>
<dbReference type="PANTHER" id="PTHR43027:SF2">
    <property type="entry name" value="TRANSPORT PERMEASE PROTEIN"/>
    <property type="match status" value="1"/>
</dbReference>
<evidence type="ECO:0000313" key="8">
    <source>
        <dbReference type="EMBL" id="TDO32873.1"/>
    </source>
</evidence>
<keyword evidence="9" id="KW-1185">Reference proteome</keyword>
<feature type="transmembrane region" description="Helical" evidence="6">
    <location>
        <begin position="104"/>
        <end position="128"/>
    </location>
</feature>
<keyword evidence="5" id="KW-0046">Antibiotic resistance</keyword>